<evidence type="ECO:0000256" key="1">
    <source>
        <dbReference type="ARBA" id="ARBA00022531"/>
    </source>
</evidence>
<dbReference type="PANTHER" id="PTHR47199">
    <property type="entry name" value="PHOTOSYSTEM II STABILITY/ASSEMBLY FACTOR HCF136, CHLOROPLASTIC"/>
    <property type="match status" value="1"/>
</dbReference>
<dbReference type="EMBL" id="DSRU01000007">
    <property type="protein sequence ID" value="HFM96228.1"/>
    <property type="molecule type" value="Genomic_DNA"/>
</dbReference>
<evidence type="ECO:0000313" key="7">
    <source>
        <dbReference type="EMBL" id="HFM96228.1"/>
    </source>
</evidence>
<dbReference type="PANTHER" id="PTHR47199:SF2">
    <property type="entry name" value="PHOTOSYSTEM II STABILITY_ASSEMBLY FACTOR HCF136, CHLOROPLASTIC"/>
    <property type="match status" value="1"/>
</dbReference>
<dbReference type="InterPro" id="IPR028203">
    <property type="entry name" value="PSII_CF48-like_dom"/>
</dbReference>
<keyword evidence="3 4" id="KW-0604">Photosystem II</keyword>
<dbReference type="GO" id="GO:0015979">
    <property type="term" value="P:photosynthesis"/>
    <property type="evidence" value="ECO:0007669"/>
    <property type="project" value="UniProtKB-KW"/>
</dbReference>
<dbReference type="PIRSF" id="PIRSF017875">
    <property type="entry name" value="PSII_HCF136"/>
    <property type="match status" value="1"/>
</dbReference>
<evidence type="ECO:0000256" key="4">
    <source>
        <dbReference type="HAMAP-Rule" id="MF_01348"/>
    </source>
</evidence>
<feature type="domain" description="Photosynthesis system II assembly factor Ycf48/Hcf136-like" evidence="6">
    <location>
        <begin position="33"/>
        <end position="327"/>
    </location>
</feature>
<feature type="chain" id="PRO_5028544775" description="Photosystem II assembly protein Ycf48" evidence="4">
    <location>
        <begin position="28"/>
        <end position="331"/>
    </location>
</feature>
<reference evidence="7" key="1">
    <citation type="journal article" date="2020" name="mSystems">
        <title>Genome- and Community-Level Interaction Insights into Carbon Utilization and Element Cycling Functions of Hydrothermarchaeota in Hydrothermal Sediment.</title>
        <authorList>
            <person name="Zhou Z."/>
            <person name="Liu Y."/>
            <person name="Xu W."/>
            <person name="Pan J."/>
            <person name="Luo Z.H."/>
            <person name="Li M."/>
        </authorList>
    </citation>
    <scope>NUCLEOTIDE SEQUENCE [LARGE SCALE GENOMIC DNA]</scope>
    <source>
        <strain evidence="7">SpSt-418</strain>
    </source>
</reference>
<protein>
    <recommendedName>
        <fullName evidence="4 5">Photosystem II assembly protein Ycf48</fullName>
    </recommendedName>
</protein>
<keyword evidence="4" id="KW-0793">Thylakoid</keyword>
<dbReference type="Gene3D" id="2.130.10.10">
    <property type="entry name" value="YVTN repeat-like/Quinoprotein amine dehydrogenase"/>
    <property type="match status" value="1"/>
</dbReference>
<comment type="function">
    <text evidence="4">A factor required for optimal assembly of photosystem II (PSII), acting in the early stages of PSII assembly. Also plays a role in replacement of photodamaged D1 (psbA). Assists YidC in synthesis of chlorophyll-binding proteins.</text>
</comment>
<keyword evidence="1 4" id="KW-0602">Photosynthesis</keyword>
<comment type="caution">
    <text evidence="7">The sequence shown here is derived from an EMBL/GenBank/DDBJ whole genome shotgun (WGS) entry which is preliminary data.</text>
</comment>
<dbReference type="AlphaFoldDB" id="A0A7C3KBR3"/>
<comment type="subcellular location">
    <subcellularLocation>
        <location evidence="4">Cellular thylakoid lumen</location>
    </subcellularLocation>
    <text evidence="4">Associated with a PSII precusor complex on the lumenal side of the thylakoid membrane.</text>
</comment>
<keyword evidence="2 4" id="KW-0732">Signal</keyword>
<gene>
    <name evidence="4" type="primary">ycf48</name>
    <name evidence="7" type="ORF">ENR64_00385</name>
</gene>
<evidence type="ECO:0000256" key="3">
    <source>
        <dbReference type="ARBA" id="ARBA00023276"/>
    </source>
</evidence>
<evidence type="ECO:0000256" key="5">
    <source>
        <dbReference type="PIRNR" id="PIRNR017875"/>
    </source>
</evidence>
<feature type="signal peptide" evidence="4">
    <location>
        <begin position="1"/>
        <end position="27"/>
    </location>
</feature>
<dbReference type="InterPro" id="IPR015943">
    <property type="entry name" value="WD40/YVTN_repeat-like_dom_sf"/>
</dbReference>
<dbReference type="HAMAP" id="MF_01348">
    <property type="entry name" value="Ycf48"/>
    <property type="match status" value="1"/>
</dbReference>
<dbReference type="Pfam" id="PF14870">
    <property type="entry name" value="PSII_BNR"/>
    <property type="match status" value="1"/>
</dbReference>
<evidence type="ECO:0000259" key="6">
    <source>
        <dbReference type="Pfam" id="PF14870"/>
    </source>
</evidence>
<dbReference type="NCBIfam" id="NF010237">
    <property type="entry name" value="PRK13684.1"/>
    <property type="match status" value="1"/>
</dbReference>
<comment type="domain">
    <text evidence="4">A 7-bladed beta-propeller torus, about 55 by 55 Angstroms, with a depth of about 25 Angstroms and a central pore.</text>
</comment>
<dbReference type="SUPFAM" id="SSF110296">
    <property type="entry name" value="Oligoxyloglucan reducing end-specific cellobiohydrolase"/>
    <property type="match status" value="1"/>
</dbReference>
<accession>A0A7C3KBR3</accession>
<evidence type="ECO:0000256" key="2">
    <source>
        <dbReference type="ARBA" id="ARBA00022729"/>
    </source>
</evidence>
<dbReference type="InterPro" id="IPR016705">
    <property type="entry name" value="Ycf48/Hcf136"/>
</dbReference>
<dbReference type="GO" id="GO:0009523">
    <property type="term" value="C:photosystem II"/>
    <property type="evidence" value="ECO:0007669"/>
    <property type="project" value="UniProtKB-KW"/>
</dbReference>
<organism evidence="7">
    <name type="scientific">Oscillatoriales cyanobacterium SpSt-418</name>
    <dbReference type="NCBI Taxonomy" id="2282169"/>
    <lineage>
        <taxon>Bacteria</taxon>
        <taxon>Bacillati</taxon>
        <taxon>Cyanobacteriota</taxon>
        <taxon>Cyanophyceae</taxon>
        <taxon>Oscillatoriophycideae</taxon>
        <taxon>Oscillatoriales</taxon>
    </lineage>
</organism>
<dbReference type="GO" id="GO:0031979">
    <property type="term" value="C:plasma membrane-derived thylakoid lumen"/>
    <property type="evidence" value="ECO:0007669"/>
    <property type="project" value="UniProtKB-SubCell"/>
</dbReference>
<proteinExistence type="inferred from homology"/>
<comment type="similarity">
    <text evidence="4 5">Belongs to the Ycf48 family.</text>
</comment>
<sequence length="331" mass="36725" precursor="true">MQFVARLFKRMIGVVAIAIFCVGCANAYLPDTGTHPWQVISLPTESNLLDISFAESPKHGWLVGTSSTLLETTDGGLTWNQRELELDQLYRLTSVDFTGKEGWIAGQPSLLLHTTDGGQSWSRVPLSEKLPGLPNTVKALAANTAEMTTTVGAIYRTTDGGKNWKAMVEQAVGVIRNIQRSPDGKYVAVSSRGNFFSTWEPGQSAWQPYNRTSSRRLQNMGFTKDGRLWLLARGGQMQFSEGNPETWSEPINPEFATSWGLLDLGYRTPKELWVTGGSGNLLVSYDGGETWSKDRELEKVPSNLYQIKFFSPEQGYILGERGILLRYDEAA</sequence>
<name>A0A7C3KBR3_9CYAN</name>